<reference evidence="4" key="1">
    <citation type="journal article" date="2013" name="J. Plant Res.">
        <title>Effect of fungi and light on seed germination of three Opuntia species from semiarid lands of central Mexico.</title>
        <authorList>
            <person name="Delgado-Sanchez P."/>
            <person name="Jimenez-Bremont J.F."/>
            <person name="Guerrero-Gonzalez Mde L."/>
            <person name="Flores J."/>
        </authorList>
    </citation>
    <scope>NUCLEOTIDE SEQUENCE</scope>
    <source>
        <tissue evidence="4">Cladode</tissue>
    </source>
</reference>
<organism evidence="4">
    <name type="scientific">Opuntia streptacantha</name>
    <name type="common">Prickly pear cactus</name>
    <name type="synonym">Opuntia cardona</name>
    <dbReference type="NCBI Taxonomy" id="393608"/>
    <lineage>
        <taxon>Eukaryota</taxon>
        <taxon>Viridiplantae</taxon>
        <taxon>Streptophyta</taxon>
        <taxon>Embryophyta</taxon>
        <taxon>Tracheophyta</taxon>
        <taxon>Spermatophyta</taxon>
        <taxon>Magnoliopsida</taxon>
        <taxon>eudicotyledons</taxon>
        <taxon>Gunneridae</taxon>
        <taxon>Pentapetalae</taxon>
        <taxon>Caryophyllales</taxon>
        <taxon>Cactineae</taxon>
        <taxon>Cactaceae</taxon>
        <taxon>Opuntioideae</taxon>
        <taxon>Opuntia</taxon>
    </lineage>
</organism>
<proteinExistence type="predicted"/>
<keyword evidence="1" id="KW-0547">Nucleotide-binding</keyword>
<dbReference type="GO" id="GO:0005524">
    <property type="term" value="F:ATP binding"/>
    <property type="evidence" value="ECO:0007669"/>
    <property type="project" value="UniProtKB-KW"/>
</dbReference>
<dbReference type="GO" id="GO:0034605">
    <property type="term" value="P:cellular response to heat"/>
    <property type="evidence" value="ECO:0007669"/>
    <property type="project" value="TreeGrafter"/>
</dbReference>
<dbReference type="InterPro" id="IPR001270">
    <property type="entry name" value="ClpA/B"/>
</dbReference>
<dbReference type="SUPFAM" id="SSF52540">
    <property type="entry name" value="P-loop containing nucleoside triphosphate hydrolases"/>
    <property type="match status" value="1"/>
</dbReference>
<dbReference type="GO" id="GO:0005737">
    <property type="term" value="C:cytoplasm"/>
    <property type="evidence" value="ECO:0007669"/>
    <property type="project" value="TreeGrafter"/>
</dbReference>
<dbReference type="InterPro" id="IPR050130">
    <property type="entry name" value="ClpA_ClpB"/>
</dbReference>
<dbReference type="PANTHER" id="PTHR11638:SF18">
    <property type="entry name" value="HEAT SHOCK PROTEIN 104"/>
    <property type="match status" value="1"/>
</dbReference>
<dbReference type="EMBL" id="GISG01039142">
    <property type="protein sequence ID" value="MBA4622525.1"/>
    <property type="molecule type" value="Transcribed_RNA"/>
</dbReference>
<evidence type="ECO:0000259" key="3">
    <source>
        <dbReference type="Pfam" id="PF07724"/>
    </source>
</evidence>
<accession>A0A7C9CSK0</accession>
<evidence type="ECO:0000313" key="4">
    <source>
        <dbReference type="EMBL" id="MBA4622525.1"/>
    </source>
</evidence>
<keyword evidence="2" id="KW-0067">ATP-binding</keyword>
<dbReference type="InterPro" id="IPR027417">
    <property type="entry name" value="P-loop_NTPase"/>
</dbReference>
<feature type="domain" description="ATPase AAA-type core" evidence="3">
    <location>
        <begin position="247"/>
        <end position="386"/>
    </location>
</feature>
<dbReference type="Gene3D" id="3.40.50.300">
    <property type="entry name" value="P-loop containing nucleotide triphosphate hydrolases"/>
    <property type="match status" value="1"/>
</dbReference>
<protein>
    <recommendedName>
        <fullName evidence="3">ATPase AAA-type core domain-containing protein</fullName>
    </recommendedName>
</protein>
<dbReference type="PANTHER" id="PTHR11638">
    <property type="entry name" value="ATP-DEPENDENT CLP PROTEASE"/>
    <property type="match status" value="1"/>
</dbReference>
<dbReference type="GO" id="GO:0016887">
    <property type="term" value="F:ATP hydrolysis activity"/>
    <property type="evidence" value="ECO:0007669"/>
    <property type="project" value="InterPro"/>
</dbReference>
<dbReference type="PRINTS" id="PR00300">
    <property type="entry name" value="CLPPROTEASEA"/>
</dbReference>
<evidence type="ECO:0000256" key="1">
    <source>
        <dbReference type="ARBA" id="ARBA00022741"/>
    </source>
</evidence>
<sequence length="507" mass="56827">MAEDFCHKHLILYPSEAGLRTIIHCAHIDHEEEPFKQWLEMHIKPELENLEKNGTINESSVIFIDNFAGTNELAYMIDNREDFCRGGVANKFKNWAGDMRHAYEKGKYLEQCIGSLIGKLHEFSGEITSLSGTSATRFREAMQELITINGRAVSTAVSLKSVKEALCSSAWGTSDVDRAIKRSKTGLEASREVDKASEGLPIGQEASCPRLESSLECPEIIESNSEGLEIIATVERALLGCGRSECFLLLGLRDDGKKELVNELVKKIADDGVMKIFAIDMSEYSDEHSLFRLKNSPLRTFSDGNDNWNLVEVVRKHPCSVFYFDKIERAHITVYRFLLSMLRWRIIIDDEGNEVDFCRTMLIFGSDCGDKHALAILAGHEGEVDPTNEASSGQEKQESQACQLRFELLCKVDRWVVFNPFHAHQLKCLRSYSVEDLRIRARGSVQYALGCIFSPNFREPLCGDSAVEELAGFSLGSKMEGEGQKCSPGPDFLPSTYASYLSNLPFV</sequence>
<reference evidence="4" key="2">
    <citation type="submission" date="2020-07" db="EMBL/GenBank/DDBJ databases">
        <authorList>
            <person name="Vera ALvarez R."/>
            <person name="Arias-Moreno D.M."/>
            <person name="Jimenez-Jacinto V."/>
            <person name="Jimenez-Bremont J.F."/>
            <person name="Swaminathan K."/>
            <person name="Moose S.P."/>
            <person name="Guerrero-Gonzalez M.L."/>
            <person name="Marino-Ramirez L."/>
            <person name="Landsman D."/>
            <person name="Rodriguez-Kessler M."/>
            <person name="Delgado-Sanchez P."/>
        </authorList>
    </citation>
    <scope>NUCLEOTIDE SEQUENCE</scope>
    <source>
        <tissue evidence="4">Cladode</tissue>
    </source>
</reference>
<dbReference type="AlphaFoldDB" id="A0A7C9CSK0"/>
<evidence type="ECO:0000256" key="2">
    <source>
        <dbReference type="ARBA" id="ARBA00022840"/>
    </source>
</evidence>
<dbReference type="InterPro" id="IPR003959">
    <property type="entry name" value="ATPase_AAA_core"/>
</dbReference>
<dbReference type="Pfam" id="PF07724">
    <property type="entry name" value="AAA_2"/>
    <property type="match status" value="1"/>
</dbReference>
<name>A0A7C9CSK0_OPUST</name>